<evidence type="ECO:0000313" key="1">
    <source>
        <dbReference type="EMBL" id="KAK7083605.1"/>
    </source>
</evidence>
<reference evidence="1 2" key="1">
    <citation type="submission" date="2023-11" db="EMBL/GenBank/DDBJ databases">
        <title>Halocaridina rubra genome assembly.</title>
        <authorList>
            <person name="Smith C."/>
        </authorList>
    </citation>
    <scope>NUCLEOTIDE SEQUENCE [LARGE SCALE GENOMIC DNA]</scope>
    <source>
        <strain evidence="1">EP-1</strain>
        <tissue evidence="1">Whole</tissue>
    </source>
</reference>
<accession>A0AAN9AEL7</accession>
<feature type="non-terminal residue" evidence="1">
    <location>
        <position position="1"/>
    </location>
</feature>
<comment type="caution">
    <text evidence="1">The sequence shown here is derived from an EMBL/GenBank/DDBJ whole genome shotgun (WGS) entry which is preliminary data.</text>
</comment>
<keyword evidence="2" id="KW-1185">Reference proteome</keyword>
<name>A0AAN9AEL7_HALRR</name>
<feature type="non-terminal residue" evidence="1">
    <location>
        <position position="57"/>
    </location>
</feature>
<dbReference type="Proteomes" id="UP001381693">
    <property type="component" value="Unassembled WGS sequence"/>
</dbReference>
<dbReference type="EMBL" id="JAXCGZ010002753">
    <property type="protein sequence ID" value="KAK7083605.1"/>
    <property type="molecule type" value="Genomic_DNA"/>
</dbReference>
<protein>
    <submittedName>
        <fullName evidence="1">Uncharacterized protein</fullName>
    </submittedName>
</protein>
<dbReference type="AlphaFoldDB" id="A0AAN9AEL7"/>
<proteinExistence type="predicted"/>
<organism evidence="1 2">
    <name type="scientific">Halocaridina rubra</name>
    <name type="common">Hawaiian red shrimp</name>
    <dbReference type="NCBI Taxonomy" id="373956"/>
    <lineage>
        <taxon>Eukaryota</taxon>
        <taxon>Metazoa</taxon>
        <taxon>Ecdysozoa</taxon>
        <taxon>Arthropoda</taxon>
        <taxon>Crustacea</taxon>
        <taxon>Multicrustacea</taxon>
        <taxon>Malacostraca</taxon>
        <taxon>Eumalacostraca</taxon>
        <taxon>Eucarida</taxon>
        <taxon>Decapoda</taxon>
        <taxon>Pleocyemata</taxon>
        <taxon>Caridea</taxon>
        <taxon>Atyoidea</taxon>
        <taxon>Atyidae</taxon>
        <taxon>Halocaridina</taxon>
    </lineage>
</organism>
<evidence type="ECO:0000313" key="2">
    <source>
        <dbReference type="Proteomes" id="UP001381693"/>
    </source>
</evidence>
<gene>
    <name evidence="1" type="ORF">SK128_016587</name>
</gene>
<sequence>HVNTHDTLVFSLSTEILSNTESGNIKVLMRCLTQLNLTPDNYPTLRQVKVLAEKMIK</sequence>